<dbReference type="KEGG" id="vg:7943889"/>
<gene>
    <name evidence="1" type="ORF">BcepIL02_gp05</name>
</gene>
<keyword evidence="2" id="KW-1185">Reference proteome</keyword>
<evidence type="ECO:0000313" key="1">
    <source>
        <dbReference type="EMBL" id="ACR14998.2"/>
    </source>
</evidence>
<protein>
    <submittedName>
        <fullName evidence="1">Uncharacterized protein</fullName>
    </submittedName>
</protein>
<proteinExistence type="predicted"/>
<sequence length="41" mass="4283">MREVVAADEIEGDDGAAVVLSHQKESGVHGRARFDSADTVG</sequence>
<evidence type="ECO:0000313" key="2">
    <source>
        <dbReference type="Proteomes" id="UP000001481"/>
    </source>
</evidence>
<dbReference type="RefSeq" id="YP_002922677.2">
    <property type="nucleotide sequence ID" value="NC_012743.2"/>
</dbReference>
<reference evidence="1 2" key="1">
    <citation type="journal article" date="2011" name="J. Bacteriol.">
        <title>Genomes and Characterization of Phages Bcep22 and BcepIL02, Founders of a Novel Phage Type in Burkholderia cenocepacia.</title>
        <authorList>
            <person name="Gill J.J."/>
            <person name="Summer E.J."/>
            <person name="Russell W.K."/>
            <person name="Cologna S.M."/>
            <person name="Carlile T.M."/>
            <person name="Fuller A.C."/>
            <person name="Kitsopoulos K."/>
            <person name="Mebane L.M."/>
            <person name="Parkinson B.N."/>
            <person name="Sullivan D."/>
            <person name="Carmody L.A."/>
            <person name="Gonzalez C.F."/>
            <person name="Lipuma J.J."/>
            <person name="Young R."/>
        </authorList>
    </citation>
    <scope>NUCLEOTIDE SEQUENCE [LARGE SCALE GENOMIC DNA]</scope>
</reference>
<accession>C5IHJ7</accession>
<organism evidence="1 2">
    <name type="scientific">Burkholderia phage BcepIL02</name>
    <dbReference type="NCBI Taxonomy" id="2886898"/>
    <lineage>
        <taxon>Viruses</taxon>
        <taxon>Duplodnaviria</taxon>
        <taxon>Heunggongvirae</taxon>
        <taxon>Uroviricota</taxon>
        <taxon>Caudoviricetes</taxon>
        <taxon>Lessievirus</taxon>
        <taxon>Lessievirus bcepil02</taxon>
    </lineage>
</organism>
<dbReference type="GeneID" id="7943889"/>
<dbReference type="EMBL" id="FJ937737">
    <property type="protein sequence ID" value="ACR14998.2"/>
    <property type="molecule type" value="Genomic_DNA"/>
</dbReference>
<name>C5IHJ7_9CAUD</name>
<dbReference type="Proteomes" id="UP000001481">
    <property type="component" value="Segment"/>
</dbReference>